<dbReference type="InterPro" id="IPR001568">
    <property type="entry name" value="RNase_T2-like"/>
</dbReference>
<dbReference type="PANTHER" id="PTHR11240:SF22">
    <property type="entry name" value="RIBONUCLEASE T2"/>
    <property type="match status" value="1"/>
</dbReference>
<name>A0A6A4VGM4_AMPAM</name>
<dbReference type="Gene3D" id="3.90.730.10">
    <property type="entry name" value="Ribonuclease T2-like"/>
    <property type="match status" value="1"/>
</dbReference>
<evidence type="ECO:0000256" key="2">
    <source>
        <dbReference type="RuleBase" id="RU004328"/>
    </source>
</evidence>
<keyword evidence="5" id="KW-1185">Reference proteome</keyword>
<evidence type="ECO:0000256" key="1">
    <source>
        <dbReference type="ARBA" id="ARBA00007469"/>
    </source>
</evidence>
<organism evidence="4 5">
    <name type="scientific">Amphibalanus amphitrite</name>
    <name type="common">Striped barnacle</name>
    <name type="synonym">Balanus amphitrite</name>
    <dbReference type="NCBI Taxonomy" id="1232801"/>
    <lineage>
        <taxon>Eukaryota</taxon>
        <taxon>Metazoa</taxon>
        <taxon>Ecdysozoa</taxon>
        <taxon>Arthropoda</taxon>
        <taxon>Crustacea</taxon>
        <taxon>Multicrustacea</taxon>
        <taxon>Cirripedia</taxon>
        <taxon>Thoracica</taxon>
        <taxon>Thoracicalcarea</taxon>
        <taxon>Balanomorpha</taxon>
        <taxon>Balanoidea</taxon>
        <taxon>Balanidae</taxon>
        <taxon>Amphibalaninae</taxon>
        <taxon>Amphibalanus</taxon>
    </lineage>
</organism>
<dbReference type="Proteomes" id="UP000440578">
    <property type="component" value="Unassembled WGS sequence"/>
</dbReference>
<proteinExistence type="inferred from homology"/>
<feature type="chain" id="PRO_5025450004" evidence="3">
    <location>
        <begin position="47"/>
        <end position="235"/>
    </location>
</feature>
<dbReference type="InterPro" id="IPR036430">
    <property type="entry name" value="RNase_T2-like_sf"/>
</dbReference>
<evidence type="ECO:0000256" key="3">
    <source>
        <dbReference type="SAM" id="SignalP"/>
    </source>
</evidence>
<comment type="caution">
    <text evidence="4">The sequence shown here is derived from an EMBL/GenBank/DDBJ whole genome shotgun (WGS) entry which is preliminary data.</text>
</comment>
<gene>
    <name evidence="4" type="primary">RNOY_0</name>
    <name evidence="4" type="ORF">FJT64_009697</name>
</gene>
<keyword evidence="3" id="KW-0732">Signal</keyword>
<protein>
    <submittedName>
        <fullName evidence="4">Ribonuclease Oy</fullName>
    </submittedName>
</protein>
<dbReference type="EMBL" id="VIIS01001823">
    <property type="protein sequence ID" value="KAF0292299.1"/>
    <property type="molecule type" value="Genomic_DNA"/>
</dbReference>
<dbReference type="PANTHER" id="PTHR11240">
    <property type="entry name" value="RIBONUCLEASE T2"/>
    <property type="match status" value="1"/>
</dbReference>
<sequence length="235" mass="26786">MRDTKAGQGRLISADLGRRVLSFGNKRSHNMIFICALLALVACATGQAEVDFITLATVWPQSDCEVHKHDTCTIPASTNTFTLRGFWPDNFGGEYPVDCEGEEFDITQLQSLVPLLEQLWPNVLEDGTNEELWKEQWDRHGKCAVEAGLFTNQETYFSEALTQVVRYNAFQTFYYRFNVNCQYLSDPDRFVLSELQVCFNQTMSPIDCYIDGDHTSYHTHGCDVTGEVLYLPIQH</sequence>
<evidence type="ECO:0000313" key="5">
    <source>
        <dbReference type="Proteomes" id="UP000440578"/>
    </source>
</evidence>
<accession>A0A6A4VGM4</accession>
<dbReference type="GO" id="GO:0033897">
    <property type="term" value="F:ribonuclease T2 activity"/>
    <property type="evidence" value="ECO:0007669"/>
    <property type="project" value="InterPro"/>
</dbReference>
<dbReference type="OrthoDB" id="435754at2759"/>
<dbReference type="SUPFAM" id="SSF55895">
    <property type="entry name" value="Ribonuclease Rh-like"/>
    <property type="match status" value="1"/>
</dbReference>
<feature type="signal peptide" evidence="3">
    <location>
        <begin position="1"/>
        <end position="46"/>
    </location>
</feature>
<evidence type="ECO:0000313" key="4">
    <source>
        <dbReference type="EMBL" id="KAF0292299.1"/>
    </source>
</evidence>
<dbReference type="AlphaFoldDB" id="A0A6A4VGM4"/>
<dbReference type="GO" id="GO:0003723">
    <property type="term" value="F:RNA binding"/>
    <property type="evidence" value="ECO:0007669"/>
    <property type="project" value="InterPro"/>
</dbReference>
<reference evidence="4 5" key="1">
    <citation type="submission" date="2019-07" db="EMBL/GenBank/DDBJ databases">
        <title>Draft genome assembly of a fouling barnacle, Amphibalanus amphitrite (Darwin, 1854): The first reference genome for Thecostraca.</title>
        <authorList>
            <person name="Kim W."/>
        </authorList>
    </citation>
    <scope>NUCLEOTIDE SEQUENCE [LARGE SCALE GENOMIC DNA]</scope>
    <source>
        <strain evidence="4">SNU_AA5</strain>
        <tissue evidence="4">Soma without cirri and trophi</tissue>
    </source>
</reference>
<dbReference type="Pfam" id="PF00445">
    <property type="entry name" value="Ribonuclease_T2"/>
    <property type="match status" value="1"/>
</dbReference>
<comment type="similarity">
    <text evidence="1 2">Belongs to the RNase T2 family.</text>
</comment>